<reference evidence="2 3" key="1">
    <citation type="submission" date="2019-02" db="EMBL/GenBank/DDBJ databases">
        <authorList>
            <consortium name="Pathogen Informatics"/>
        </authorList>
    </citation>
    <scope>NUCLEOTIDE SEQUENCE [LARGE SCALE GENOMIC DNA]</scope>
    <source>
        <strain evidence="2 3">078GUE027</strain>
    </source>
</reference>
<organism evidence="2 3">
    <name type="scientific">Clostridioides difficile</name>
    <name type="common">Peptoclostridium difficile</name>
    <dbReference type="NCBI Taxonomy" id="1496"/>
    <lineage>
        <taxon>Bacteria</taxon>
        <taxon>Bacillati</taxon>
        <taxon>Bacillota</taxon>
        <taxon>Clostridia</taxon>
        <taxon>Peptostreptococcales</taxon>
        <taxon>Peptostreptococcaceae</taxon>
        <taxon>Clostridioides</taxon>
    </lineage>
</organism>
<dbReference type="EC" id="1.18.6.1" evidence="2"/>
<sequence length="314" mass="35919">MEIYRYFPNPSDRMGIIFIVSSINEACVIEFGPSGTTHYAIEAIGSLNGEDKAKIYSTHMSESDVTFGNYDRLEKAIIEVDSNIKPKYIFVMASSVSSIIGTDIIGICNILKESVNCRLIPITTGGLRDDYNQGVEEFLYILAKEVVKESSEKFDSYNIIGCTIDQFNFLADCEEIKRMMKAFFKKEVNVTFTSYTSIDEIENASKSSLNIVLRKEGIKAAIFMKEKYSIPYVYKKPYGIKNTEEFINEIQKVTEWDLDTNTYDDEISNIKRYIFNVKRKLYFYEGSKKCAVFGDYDTALGFRDLLEELGLKID</sequence>
<dbReference type="CDD" id="cd00316">
    <property type="entry name" value="Oxidoreductase_nitrogenase"/>
    <property type="match status" value="1"/>
</dbReference>
<evidence type="ECO:0000313" key="3">
    <source>
        <dbReference type="Proteomes" id="UP000346772"/>
    </source>
</evidence>
<feature type="domain" description="Nitrogenase/oxidoreductase component 1" evidence="1">
    <location>
        <begin position="13"/>
        <end position="313"/>
    </location>
</feature>
<evidence type="ECO:0000259" key="1">
    <source>
        <dbReference type="Pfam" id="PF00148"/>
    </source>
</evidence>
<dbReference type="EMBL" id="CAADAT010000019">
    <property type="protein sequence ID" value="VFD55373.1"/>
    <property type="molecule type" value="Genomic_DNA"/>
</dbReference>
<dbReference type="Proteomes" id="UP000346772">
    <property type="component" value="Unassembled WGS sequence"/>
</dbReference>
<gene>
    <name evidence="2" type="primary">nifE2_1</name>
    <name evidence="2" type="ORF">SAMEA1710456_02877</name>
</gene>
<dbReference type="GO" id="GO:0016163">
    <property type="term" value="F:nitrogenase activity"/>
    <property type="evidence" value="ECO:0007669"/>
    <property type="project" value="UniProtKB-EC"/>
</dbReference>
<dbReference type="PANTHER" id="PTHR42846:SF1">
    <property type="entry name" value="NI-SIROHYDROCHLORIN A,C-DIAMIDE REDUCTIVE CYCLASE COMPLEX, COMPONENT CFBD"/>
    <property type="match status" value="1"/>
</dbReference>
<dbReference type="Gene3D" id="3.40.50.1980">
    <property type="entry name" value="Nitrogenase molybdenum iron protein domain"/>
    <property type="match status" value="2"/>
</dbReference>
<dbReference type="SUPFAM" id="SSF53807">
    <property type="entry name" value="Helical backbone' metal receptor"/>
    <property type="match status" value="1"/>
</dbReference>
<dbReference type="InterPro" id="IPR000510">
    <property type="entry name" value="Nase/OxRdtase_comp1"/>
</dbReference>
<dbReference type="InterPro" id="IPR052673">
    <property type="entry name" value="Ni-siroh_cyclase_CfbD"/>
</dbReference>
<proteinExistence type="predicted"/>
<evidence type="ECO:0000313" key="2">
    <source>
        <dbReference type="EMBL" id="VFD55373.1"/>
    </source>
</evidence>
<dbReference type="PANTHER" id="PTHR42846">
    <property type="entry name" value="NI-SIROHYDROCHLORIN A,C-DIAMIDE REDUCTIVE CYCLASE COMPLEX, COMPONENT CFBD"/>
    <property type="match status" value="1"/>
</dbReference>
<comment type="caution">
    <text evidence="2">The sequence shown here is derived from an EMBL/GenBank/DDBJ whole genome shotgun (WGS) entry which is preliminary data.</text>
</comment>
<protein>
    <submittedName>
        <fullName evidence="2">Nitrogenase iron-molybdenum cofactor biosynthesis protein NifE</fullName>
        <ecNumber evidence="2">1.18.6.1</ecNumber>
    </submittedName>
</protein>
<dbReference type="Pfam" id="PF00148">
    <property type="entry name" value="Oxidored_nitro"/>
    <property type="match status" value="1"/>
</dbReference>
<dbReference type="AlphaFoldDB" id="A0AAX3H2G4"/>
<accession>A0AAX3H2G4</accession>
<keyword evidence="2" id="KW-0560">Oxidoreductase</keyword>
<dbReference type="RefSeq" id="WP_022615231.1">
    <property type="nucleotide sequence ID" value="NZ_BEHB01000021.1"/>
</dbReference>
<name>A0AAX3H2G4_CLODI</name>